<dbReference type="EMBL" id="MHUS01000010">
    <property type="protein sequence ID" value="OHA81475.1"/>
    <property type="molecule type" value="Genomic_DNA"/>
</dbReference>
<dbReference type="PANTHER" id="PTHR19359:SF95">
    <property type="entry name" value="CYTOCHROME B5 TYPE B"/>
    <property type="match status" value="1"/>
</dbReference>
<dbReference type="InterPro" id="IPR001199">
    <property type="entry name" value="Cyt_B5-like_heme/steroid-bd"/>
</dbReference>
<feature type="region of interest" description="Disordered" evidence="5">
    <location>
        <begin position="109"/>
        <end position="196"/>
    </location>
</feature>
<comment type="similarity">
    <text evidence="4">Belongs to the cytochrome b5 family.</text>
</comment>
<evidence type="ECO:0000259" key="6">
    <source>
        <dbReference type="PROSITE" id="PS50255"/>
    </source>
</evidence>
<dbReference type="InterPro" id="IPR050668">
    <property type="entry name" value="Cytochrome_b5"/>
</dbReference>
<name>A0A1G2S8R1_9BACT</name>
<dbReference type="PRINTS" id="PR00363">
    <property type="entry name" value="CYTOCHROMEB5"/>
</dbReference>
<reference evidence="7 8" key="1">
    <citation type="journal article" date="2016" name="Nat. Commun.">
        <title>Thousands of microbial genomes shed light on interconnected biogeochemical processes in an aquifer system.</title>
        <authorList>
            <person name="Anantharaman K."/>
            <person name="Brown C.T."/>
            <person name="Hug L.A."/>
            <person name="Sharon I."/>
            <person name="Castelle C.J."/>
            <person name="Probst A.J."/>
            <person name="Thomas B.C."/>
            <person name="Singh A."/>
            <person name="Wilkins M.J."/>
            <person name="Karaoz U."/>
            <person name="Brodie E.L."/>
            <person name="Williams K.H."/>
            <person name="Hubbard S.S."/>
            <person name="Banfield J.F."/>
        </authorList>
    </citation>
    <scope>NUCLEOTIDE SEQUENCE [LARGE SCALE GENOMIC DNA]</scope>
</reference>
<dbReference type="GO" id="GO:0016020">
    <property type="term" value="C:membrane"/>
    <property type="evidence" value="ECO:0007669"/>
    <property type="project" value="TreeGrafter"/>
</dbReference>
<dbReference type="InterPro" id="IPR036400">
    <property type="entry name" value="Cyt_B5-like_heme/steroid_sf"/>
</dbReference>
<feature type="compositionally biased region" description="Basic and acidic residues" evidence="5">
    <location>
        <begin position="183"/>
        <end position="196"/>
    </location>
</feature>
<dbReference type="Gene3D" id="3.10.120.10">
    <property type="entry name" value="Cytochrome b5-like heme/steroid binding domain"/>
    <property type="match status" value="1"/>
</dbReference>
<comment type="caution">
    <text evidence="7">The sequence shown here is derived from an EMBL/GenBank/DDBJ whole genome shotgun (WGS) entry which is preliminary data.</text>
</comment>
<gene>
    <name evidence="7" type="ORF">A2675_03315</name>
</gene>
<proteinExistence type="inferred from homology"/>
<keyword evidence="3" id="KW-0408">Iron</keyword>
<keyword evidence="1" id="KW-0349">Heme</keyword>
<evidence type="ECO:0000256" key="2">
    <source>
        <dbReference type="ARBA" id="ARBA00022723"/>
    </source>
</evidence>
<dbReference type="PANTHER" id="PTHR19359">
    <property type="entry name" value="CYTOCHROME B5"/>
    <property type="match status" value="1"/>
</dbReference>
<protein>
    <recommendedName>
        <fullName evidence="6">Cytochrome b5 heme-binding domain-containing protein</fullName>
    </recommendedName>
</protein>
<dbReference type="PROSITE" id="PS50255">
    <property type="entry name" value="CYTOCHROME_B5_2"/>
    <property type="match status" value="1"/>
</dbReference>
<organism evidence="7 8">
    <name type="scientific">Candidatus Yonathbacteria bacterium RIFCSPHIGHO2_01_FULL_51_10</name>
    <dbReference type="NCBI Taxonomy" id="1802723"/>
    <lineage>
        <taxon>Bacteria</taxon>
        <taxon>Candidatus Yonathiibacteriota</taxon>
    </lineage>
</organism>
<dbReference type="Proteomes" id="UP000176997">
    <property type="component" value="Unassembled WGS sequence"/>
</dbReference>
<evidence type="ECO:0000313" key="7">
    <source>
        <dbReference type="EMBL" id="OHA81475.1"/>
    </source>
</evidence>
<feature type="compositionally biased region" description="Basic and acidic residues" evidence="5">
    <location>
        <begin position="157"/>
        <end position="167"/>
    </location>
</feature>
<dbReference type="AlphaFoldDB" id="A0A1G2S8R1"/>
<dbReference type="Pfam" id="PF00173">
    <property type="entry name" value="Cyt-b5"/>
    <property type="match status" value="1"/>
</dbReference>
<feature type="domain" description="Cytochrome b5 heme-binding" evidence="6">
    <location>
        <begin position="27"/>
        <end position="103"/>
    </location>
</feature>
<dbReference type="STRING" id="1802723.A2675_03315"/>
<dbReference type="GO" id="GO:0046872">
    <property type="term" value="F:metal ion binding"/>
    <property type="evidence" value="ECO:0007669"/>
    <property type="project" value="UniProtKB-KW"/>
</dbReference>
<evidence type="ECO:0000256" key="3">
    <source>
        <dbReference type="ARBA" id="ARBA00023004"/>
    </source>
</evidence>
<accession>A0A1G2S8R1</accession>
<dbReference type="SUPFAM" id="SSF55856">
    <property type="entry name" value="Cytochrome b5-like heme/steroid binding domain"/>
    <property type="match status" value="1"/>
</dbReference>
<dbReference type="GO" id="GO:0020037">
    <property type="term" value="F:heme binding"/>
    <property type="evidence" value="ECO:0007669"/>
    <property type="project" value="TreeGrafter"/>
</dbReference>
<evidence type="ECO:0000256" key="5">
    <source>
        <dbReference type="SAM" id="MobiDB-lite"/>
    </source>
</evidence>
<evidence type="ECO:0000313" key="8">
    <source>
        <dbReference type="Proteomes" id="UP000176997"/>
    </source>
</evidence>
<keyword evidence="2" id="KW-0479">Metal-binding</keyword>
<feature type="compositionally biased region" description="Acidic residues" evidence="5">
    <location>
        <begin position="145"/>
        <end position="156"/>
    </location>
</feature>
<sequence>MRSKAPIAGITIGIVTLLGMGAQAVYATTYTSAQVASHNTASDCWEIINGKVYNLTAFIPQHPGGQSAVIAQCGKDATTVFNNGPHSASTLSALSAYFLGDLNAASVVTPTTPPTPTPGTNMPSQVAPAPVANPTQTSQKFMNRDDDENDDEDDSDHSDISETRHEVDDEDSEYTLSTSRTSQEQRGRGDSSGDDD</sequence>
<dbReference type="SMART" id="SM01117">
    <property type="entry name" value="Cyt-b5"/>
    <property type="match status" value="1"/>
</dbReference>
<evidence type="ECO:0000256" key="4">
    <source>
        <dbReference type="ARBA" id="ARBA00038168"/>
    </source>
</evidence>
<evidence type="ECO:0000256" key="1">
    <source>
        <dbReference type="ARBA" id="ARBA00022617"/>
    </source>
</evidence>